<dbReference type="InterPro" id="IPR003782">
    <property type="entry name" value="SCO1/SenC"/>
</dbReference>
<comment type="caution">
    <text evidence="5">The sequence shown here is derived from an EMBL/GenBank/DDBJ whole genome shotgun (WGS) entry which is preliminary data.</text>
</comment>
<dbReference type="Proteomes" id="UP000672097">
    <property type="component" value="Unassembled WGS sequence"/>
</dbReference>
<protein>
    <submittedName>
        <fullName evidence="5">SCO family protein</fullName>
    </submittedName>
</protein>
<evidence type="ECO:0000256" key="1">
    <source>
        <dbReference type="ARBA" id="ARBA00010996"/>
    </source>
</evidence>
<name>A0ABS5DTC5_9BURK</name>
<reference evidence="5 6" key="1">
    <citation type="submission" date="2021-04" db="EMBL/GenBank/DDBJ databases">
        <title>The genome sequence of type strain Ideonella paludis KCTC 32238.</title>
        <authorList>
            <person name="Liu Y."/>
        </authorList>
    </citation>
    <scope>NUCLEOTIDE SEQUENCE [LARGE SCALE GENOMIC DNA]</scope>
    <source>
        <strain evidence="5 6">KCTC 32238</strain>
    </source>
</reference>
<dbReference type="SUPFAM" id="SSF52833">
    <property type="entry name" value="Thioredoxin-like"/>
    <property type="match status" value="1"/>
</dbReference>
<accession>A0ABS5DTC5</accession>
<keyword evidence="2" id="KW-0186">Copper</keyword>
<proteinExistence type="inferred from homology"/>
<dbReference type="Pfam" id="PF02630">
    <property type="entry name" value="SCO1-SenC"/>
    <property type="match status" value="1"/>
</dbReference>
<evidence type="ECO:0000313" key="6">
    <source>
        <dbReference type="Proteomes" id="UP000672097"/>
    </source>
</evidence>
<dbReference type="EMBL" id="JAGQDG010000001">
    <property type="protein sequence ID" value="MBQ0934384.1"/>
    <property type="molecule type" value="Genomic_DNA"/>
</dbReference>
<organism evidence="5 6">
    <name type="scientific">Ideonella paludis</name>
    <dbReference type="NCBI Taxonomy" id="1233411"/>
    <lineage>
        <taxon>Bacteria</taxon>
        <taxon>Pseudomonadati</taxon>
        <taxon>Pseudomonadota</taxon>
        <taxon>Betaproteobacteria</taxon>
        <taxon>Burkholderiales</taxon>
        <taxon>Sphaerotilaceae</taxon>
        <taxon>Ideonella</taxon>
    </lineage>
</organism>
<feature type="chain" id="PRO_5045403148" evidence="3">
    <location>
        <begin position="36"/>
        <end position="221"/>
    </location>
</feature>
<evidence type="ECO:0000256" key="2">
    <source>
        <dbReference type="ARBA" id="ARBA00023008"/>
    </source>
</evidence>
<feature type="domain" description="Thioredoxin" evidence="4">
    <location>
        <begin position="58"/>
        <end position="221"/>
    </location>
</feature>
<dbReference type="PROSITE" id="PS51352">
    <property type="entry name" value="THIOREDOXIN_2"/>
    <property type="match status" value="1"/>
</dbReference>
<comment type="similarity">
    <text evidence="1">Belongs to the SCO1/2 family.</text>
</comment>
<keyword evidence="6" id="KW-1185">Reference proteome</keyword>
<dbReference type="CDD" id="cd02968">
    <property type="entry name" value="SCO"/>
    <property type="match status" value="1"/>
</dbReference>
<dbReference type="Gene3D" id="3.40.30.10">
    <property type="entry name" value="Glutaredoxin"/>
    <property type="match status" value="1"/>
</dbReference>
<dbReference type="InterPro" id="IPR036249">
    <property type="entry name" value="Thioredoxin-like_sf"/>
</dbReference>
<evidence type="ECO:0000256" key="3">
    <source>
        <dbReference type="SAM" id="SignalP"/>
    </source>
</evidence>
<gene>
    <name evidence="5" type="ORF">KAK11_03510</name>
</gene>
<dbReference type="InterPro" id="IPR013766">
    <property type="entry name" value="Thioredoxin_domain"/>
</dbReference>
<evidence type="ECO:0000313" key="5">
    <source>
        <dbReference type="EMBL" id="MBQ0934384.1"/>
    </source>
</evidence>
<sequence length="221" mass="23739">MPTKTSSSPVMPRRSALCWAVAAPWWLAAATPTLAQQSGAPAAKPPATKVHKYPFGPMKPPRPLPALALTTHTGSKTDLVALTRGKLTAIQLMFTGCSAVCPIQGAIFAAAQRKLAKSMPQVQWLSLSIDPLGDDPKALAAWLKRHGAQPGWTAAVPGLKDAESLFDMIGRRSKDFAGDIDRHTAQVFIADRQARLVYSTADMPSPEVLEEVLKEIDPLKL</sequence>
<evidence type="ECO:0000259" key="4">
    <source>
        <dbReference type="PROSITE" id="PS51352"/>
    </source>
</evidence>
<keyword evidence="3" id="KW-0732">Signal</keyword>
<feature type="signal peptide" evidence="3">
    <location>
        <begin position="1"/>
        <end position="35"/>
    </location>
</feature>